<feature type="compositionally biased region" description="Gly residues" evidence="1">
    <location>
        <begin position="92"/>
        <end position="109"/>
    </location>
</feature>
<feature type="compositionally biased region" description="Polar residues" evidence="1">
    <location>
        <begin position="42"/>
        <end position="56"/>
    </location>
</feature>
<organism evidence="3 4">
    <name type="scientific">Zavarzinia compransoris</name>
    <dbReference type="NCBI Taxonomy" id="1264899"/>
    <lineage>
        <taxon>Bacteria</taxon>
        <taxon>Pseudomonadati</taxon>
        <taxon>Pseudomonadota</taxon>
        <taxon>Alphaproteobacteria</taxon>
        <taxon>Rhodospirillales</taxon>
        <taxon>Zavarziniaceae</taxon>
        <taxon>Zavarzinia</taxon>
    </lineage>
</organism>
<comment type="caution">
    <text evidence="3">The sequence shown here is derived from an EMBL/GenBank/DDBJ whole genome shotgun (WGS) entry which is preliminary data.</text>
</comment>
<dbReference type="Proteomes" id="UP000246077">
    <property type="component" value="Unassembled WGS sequence"/>
</dbReference>
<feature type="chain" id="PRO_5016348217" evidence="2">
    <location>
        <begin position="22"/>
        <end position="134"/>
    </location>
</feature>
<gene>
    <name evidence="3" type="ORF">DKG75_17815</name>
</gene>
<dbReference type="RefSeq" id="WP_109922521.1">
    <property type="nucleotide sequence ID" value="NZ_QGLF01000005.1"/>
</dbReference>
<evidence type="ECO:0000313" key="4">
    <source>
        <dbReference type="Proteomes" id="UP000246077"/>
    </source>
</evidence>
<feature type="region of interest" description="Disordered" evidence="1">
    <location>
        <begin position="32"/>
        <end position="134"/>
    </location>
</feature>
<name>A0A317E105_9PROT</name>
<evidence type="ECO:0000256" key="1">
    <source>
        <dbReference type="SAM" id="MobiDB-lite"/>
    </source>
</evidence>
<keyword evidence="2" id="KW-0732">Signal</keyword>
<dbReference type="AlphaFoldDB" id="A0A317E105"/>
<dbReference type="OrthoDB" id="9935328at2"/>
<reference evidence="4" key="1">
    <citation type="submission" date="2018-05" db="EMBL/GenBank/DDBJ databases">
        <title>Zavarzinia sp. HR-AS.</title>
        <authorList>
            <person name="Lee Y."/>
            <person name="Jeon C.O."/>
        </authorList>
    </citation>
    <scope>NUCLEOTIDE SEQUENCE [LARGE SCALE GENOMIC DNA]</scope>
    <source>
        <strain evidence="4">DSM 1231</strain>
    </source>
</reference>
<feature type="signal peptide" evidence="2">
    <location>
        <begin position="1"/>
        <end position="21"/>
    </location>
</feature>
<evidence type="ECO:0000313" key="3">
    <source>
        <dbReference type="EMBL" id="PWR18835.1"/>
    </source>
</evidence>
<sequence>MRISPTLALAAFAAALTLAGAAGDSFARERHVAGTGAGGRSYSRSVEQGCANGTCTRSREGTTRAGNSWHADRSRTRNGDGTGSVTHEAQGPRGGTYSGSGSGGNGQYGYSGTATGPNGRSVTVDRSVTVTPAK</sequence>
<keyword evidence="4" id="KW-1185">Reference proteome</keyword>
<accession>A0A317E105</accession>
<proteinExistence type="predicted"/>
<evidence type="ECO:0000256" key="2">
    <source>
        <dbReference type="SAM" id="SignalP"/>
    </source>
</evidence>
<dbReference type="EMBL" id="QGLF01000005">
    <property type="protein sequence ID" value="PWR18835.1"/>
    <property type="molecule type" value="Genomic_DNA"/>
</dbReference>
<protein>
    <submittedName>
        <fullName evidence="3">Uncharacterized protein</fullName>
    </submittedName>
</protein>
<feature type="compositionally biased region" description="Low complexity" evidence="1">
    <location>
        <begin position="120"/>
        <end position="134"/>
    </location>
</feature>